<dbReference type="PANTHER" id="PTHR46543">
    <property type="entry name" value="ZINC FINGER CCHC DOMAIN-CONTAINING PROTEIN 7"/>
    <property type="match status" value="1"/>
</dbReference>
<feature type="domain" description="CCHC-type" evidence="11">
    <location>
        <begin position="246"/>
        <end position="259"/>
    </location>
</feature>
<dbReference type="InterPro" id="IPR036875">
    <property type="entry name" value="Znf_CCHC_sf"/>
</dbReference>
<dbReference type="GO" id="GO:0071039">
    <property type="term" value="P:nuclear polyadenylation-dependent CUT catabolic process"/>
    <property type="evidence" value="ECO:0007669"/>
    <property type="project" value="TreeGrafter"/>
</dbReference>
<dbReference type="AlphaFoldDB" id="A0A9Q0EZ41"/>
<dbReference type="Pfam" id="PF00098">
    <property type="entry name" value="zf-CCHC"/>
    <property type="match status" value="2"/>
</dbReference>
<evidence type="ECO:0000256" key="7">
    <source>
        <dbReference type="ARBA" id="ARBA00041190"/>
    </source>
</evidence>
<evidence type="ECO:0000256" key="5">
    <source>
        <dbReference type="ARBA" id="ARBA00022833"/>
    </source>
</evidence>
<feature type="compositionally biased region" description="Basic residues" evidence="10">
    <location>
        <begin position="494"/>
        <end position="507"/>
    </location>
</feature>
<evidence type="ECO:0000313" key="12">
    <source>
        <dbReference type="EMBL" id="KAJ3614298.1"/>
    </source>
</evidence>
<feature type="compositionally biased region" description="Polar residues" evidence="10">
    <location>
        <begin position="425"/>
        <end position="437"/>
    </location>
</feature>
<keyword evidence="6" id="KW-0539">Nucleus</keyword>
<feature type="domain" description="CCHC-type" evidence="11">
    <location>
        <begin position="268"/>
        <end position="284"/>
    </location>
</feature>
<organism evidence="12 13">
    <name type="scientific">Muraenolepis orangiensis</name>
    <name type="common">Patagonian moray cod</name>
    <dbReference type="NCBI Taxonomy" id="630683"/>
    <lineage>
        <taxon>Eukaryota</taxon>
        <taxon>Metazoa</taxon>
        <taxon>Chordata</taxon>
        <taxon>Craniata</taxon>
        <taxon>Vertebrata</taxon>
        <taxon>Euteleostomi</taxon>
        <taxon>Actinopterygii</taxon>
        <taxon>Neopterygii</taxon>
        <taxon>Teleostei</taxon>
        <taxon>Neoteleostei</taxon>
        <taxon>Acanthomorphata</taxon>
        <taxon>Zeiogadaria</taxon>
        <taxon>Gadariae</taxon>
        <taxon>Gadiformes</taxon>
        <taxon>Muraenolepidoidei</taxon>
        <taxon>Muraenolepididae</taxon>
        <taxon>Muraenolepis</taxon>
    </lineage>
</organism>
<keyword evidence="5" id="KW-0862">Zinc</keyword>
<evidence type="ECO:0000256" key="2">
    <source>
        <dbReference type="ARBA" id="ARBA00022723"/>
    </source>
</evidence>
<feature type="region of interest" description="Disordered" evidence="10">
    <location>
        <begin position="363"/>
        <end position="530"/>
    </location>
</feature>
<feature type="domain" description="CCHC-type" evidence="11">
    <location>
        <begin position="315"/>
        <end position="328"/>
    </location>
</feature>
<comment type="subcellular location">
    <subcellularLocation>
        <location evidence="1">Nucleus</location>
    </subcellularLocation>
</comment>
<evidence type="ECO:0000256" key="9">
    <source>
        <dbReference type="PROSITE-ProRule" id="PRU00047"/>
    </source>
</evidence>
<evidence type="ECO:0000256" key="8">
    <source>
        <dbReference type="ARBA" id="ARBA00043023"/>
    </source>
</evidence>
<keyword evidence="4 9" id="KW-0863">Zinc-finger</keyword>
<sequence>MYSNYQDREELEDELYMSDDSEWSVWSEVGSEVEFELYSQLHYSADSSLVTEALGIAAEQQQAVVEEELSSSLATLNQVNDASETITCSDDEAEAVSDFKPEAGNSSTVTQEDNDVIVISSTEISESELSDDNSDGLEPWMVLGQGNRAEDRNISLNLEGQSSSSTDSDDAEKHWQVSSKDMAAKDKGARPVARRFSDRYYTNEEEITCRFCKKEGHRTNDCPTAMKCRLCCIQGHRVADCPNQHCRNCGRPGHHSRACMERSYWYCKCFRCGMSGHPADMCPEIWRQYHATTSPGPPQPPTAEPPVDGEAPVYCYNCASKGHYGHECLKPRMCPTLPNTPFINYYDTQRDLERREQLARRKVRELQDTGVFPTTSTNSPATTGQPKKKQKSYYSHYNNNNNNYYHQQQQQQQQQQQNDKSNPSTSGVHEPSSSSVHTHFGHDGKEVKVSKKSMYKKNNTKQPKKTSTLDHRPQPFQRESHAPERKGRAEQIRSRARGKYKQKKPAKGGKGDDRFINDNLFAIKQKKRKK</sequence>
<dbReference type="PROSITE" id="PS50158">
    <property type="entry name" value="ZF_CCHC"/>
    <property type="match status" value="4"/>
</dbReference>
<evidence type="ECO:0000256" key="10">
    <source>
        <dbReference type="SAM" id="MobiDB-lite"/>
    </source>
</evidence>
<feature type="domain" description="CCHC-type" evidence="11">
    <location>
        <begin position="209"/>
        <end position="223"/>
    </location>
</feature>
<dbReference type="PANTHER" id="PTHR46543:SF1">
    <property type="entry name" value="ZINC FINGER CCHC DOMAIN-CONTAINING PROTEIN 7"/>
    <property type="match status" value="1"/>
</dbReference>
<dbReference type="SUPFAM" id="SSF57756">
    <property type="entry name" value="Retrovirus zinc finger-like domains"/>
    <property type="match status" value="2"/>
</dbReference>
<dbReference type="SMART" id="SM00343">
    <property type="entry name" value="ZnF_C2HC"/>
    <property type="match status" value="5"/>
</dbReference>
<dbReference type="GO" id="GO:0008270">
    <property type="term" value="F:zinc ion binding"/>
    <property type="evidence" value="ECO:0007669"/>
    <property type="project" value="UniProtKB-KW"/>
</dbReference>
<feature type="region of interest" description="Disordered" evidence="10">
    <location>
        <begin position="159"/>
        <end position="189"/>
    </location>
</feature>
<protein>
    <recommendedName>
        <fullName evidence="7">Zinc finger CCHC domain-containing protein 7</fullName>
    </recommendedName>
    <alternativeName>
        <fullName evidence="8">TRAMP-like complex RNA-binding factor ZCCHC7</fullName>
    </alternativeName>
</protein>
<dbReference type="EMBL" id="JANIIK010000034">
    <property type="protein sequence ID" value="KAJ3614298.1"/>
    <property type="molecule type" value="Genomic_DNA"/>
</dbReference>
<dbReference type="Gene3D" id="4.10.60.10">
    <property type="entry name" value="Zinc finger, CCHC-type"/>
    <property type="match status" value="2"/>
</dbReference>
<evidence type="ECO:0000256" key="3">
    <source>
        <dbReference type="ARBA" id="ARBA00022737"/>
    </source>
</evidence>
<evidence type="ECO:0000256" key="1">
    <source>
        <dbReference type="ARBA" id="ARBA00004123"/>
    </source>
</evidence>
<gene>
    <name evidence="12" type="ORF">NHX12_017872</name>
</gene>
<dbReference type="GO" id="GO:0031499">
    <property type="term" value="C:TRAMP complex"/>
    <property type="evidence" value="ECO:0007669"/>
    <property type="project" value="TreeGrafter"/>
</dbReference>
<feature type="compositionally biased region" description="Basic and acidic residues" evidence="10">
    <location>
        <begin position="467"/>
        <end position="493"/>
    </location>
</feature>
<dbReference type="InterPro" id="IPR051644">
    <property type="entry name" value="TRAMP_AT-DNA-binding"/>
</dbReference>
<accession>A0A9Q0EZ41</accession>
<reference evidence="12" key="1">
    <citation type="submission" date="2022-07" db="EMBL/GenBank/DDBJ databases">
        <title>Chromosome-level genome of Muraenolepis orangiensis.</title>
        <authorList>
            <person name="Kim J."/>
        </authorList>
    </citation>
    <scope>NUCLEOTIDE SEQUENCE</scope>
    <source>
        <strain evidence="12">KU_S4_2022</strain>
        <tissue evidence="12">Muscle</tissue>
    </source>
</reference>
<dbReference type="OrthoDB" id="7608935at2759"/>
<feature type="compositionally biased region" description="Basic residues" evidence="10">
    <location>
        <begin position="450"/>
        <end position="464"/>
    </location>
</feature>
<name>A0A9Q0EZ41_9TELE</name>
<feature type="compositionally biased region" description="Low complexity" evidence="10">
    <location>
        <begin position="392"/>
        <end position="424"/>
    </location>
</feature>
<dbReference type="GO" id="GO:0071037">
    <property type="term" value="P:nuclear polyadenylation-dependent snRNA catabolic process"/>
    <property type="evidence" value="ECO:0007669"/>
    <property type="project" value="TreeGrafter"/>
</dbReference>
<comment type="caution">
    <text evidence="12">The sequence shown here is derived from an EMBL/GenBank/DDBJ whole genome shotgun (WGS) entry which is preliminary data.</text>
</comment>
<dbReference type="GO" id="GO:0071031">
    <property type="term" value="P:nuclear mRNA surveillance of mRNA 3'-end processing"/>
    <property type="evidence" value="ECO:0007669"/>
    <property type="project" value="TreeGrafter"/>
</dbReference>
<keyword evidence="2" id="KW-0479">Metal-binding</keyword>
<keyword evidence="3" id="KW-0677">Repeat</keyword>
<feature type="compositionally biased region" description="Polar residues" evidence="10">
    <location>
        <begin position="372"/>
        <end position="384"/>
    </location>
</feature>
<dbReference type="GO" id="GO:0071036">
    <property type="term" value="P:nuclear polyadenylation-dependent snoRNA catabolic process"/>
    <property type="evidence" value="ECO:0007669"/>
    <property type="project" value="TreeGrafter"/>
</dbReference>
<dbReference type="GO" id="GO:0071035">
    <property type="term" value="P:nuclear polyadenylation-dependent rRNA catabolic process"/>
    <property type="evidence" value="ECO:0007669"/>
    <property type="project" value="TreeGrafter"/>
</dbReference>
<evidence type="ECO:0000313" key="13">
    <source>
        <dbReference type="Proteomes" id="UP001148018"/>
    </source>
</evidence>
<evidence type="ECO:0000256" key="6">
    <source>
        <dbReference type="ARBA" id="ARBA00023242"/>
    </source>
</evidence>
<dbReference type="InterPro" id="IPR001878">
    <property type="entry name" value="Znf_CCHC"/>
</dbReference>
<dbReference type="GO" id="GO:0071038">
    <property type="term" value="P:TRAMP-dependent tRNA surveillance pathway"/>
    <property type="evidence" value="ECO:0007669"/>
    <property type="project" value="TreeGrafter"/>
</dbReference>
<dbReference type="Proteomes" id="UP001148018">
    <property type="component" value="Unassembled WGS sequence"/>
</dbReference>
<proteinExistence type="predicted"/>
<keyword evidence="13" id="KW-1185">Reference proteome</keyword>
<evidence type="ECO:0000256" key="4">
    <source>
        <dbReference type="ARBA" id="ARBA00022771"/>
    </source>
</evidence>
<feature type="compositionally biased region" description="Basic and acidic residues" evidence="10">
    <location>
        <begin position="440"/>
        <end position="449"/>
    </location>
</feature>
<evidence type="ECO:0000259" key="11">
    <source>
        <dbReference type="PROSITE" id="PS50158"/>
    </source>
</evidence>
<dbReference type="GO" id="GO:0003723">
    <property type="term" value="F:RNA binding"/>
    <property type="evidence" value="ECO:0007669"/>
    <property type="project" value="TreeGrafter"/>
</dbReference>